<dbReference type="EMBL" id="QGKW02001911">
    <property type="protein sequence ID" value="KAF2566420.1"/>
    <property type="molecule type" value="Genomic_DNA"/>
</dbReference>
<dbReference type="Proteomes" id="UP000712281">
    <property type="component" value="Unassembled WGS sequence"/>
</dbReference>
<evidence type="ECO:0000313" key="1">
    <source>
        <dbReference type="EMBL" id="KAF2566420.1"/>
    </source>
</evidence>
<sequence length="130" mass="14840">MKKRTHIPFAKALDHCKGRGGTCDRLEKSWIKQKELYAQGRSSLDARLSLVLRNLVPFLSFSSSCVLECSLSCKFEAFWSFLVQAREDGGKQLQQASYCPGCVERWFKLPLVVSIGEDCYWKARAVEPHH</sequence>
<dbReference type="AlphaFoldDB" id="A0A8S9I9E8"/>
<name>A0A8S9I9E8_BRACR</name>
<reference evidence="1" key="1">
    <citation type="submission" date="2019-12" db="EMBL/GenBank/DDBJ databases">
        <title>Genome sequencing and annotation of Brassica cretica.</title>
        <authorList>
            <person name="Studholme D.J."/>
            <person name="Sarris P.F."/>
        </authorList>
    </citation>
    <scope>NUCLEOTIDE SEQUENCE</scope>
    <source>
        <strain evidence="1">PFS-001/15</strain>
        <tissue evidence="1">Leaf</tissue>
    </source>
</reference>
<protein>
    <submittedName>
        <fullName evidence="1">Uncharacterized protein</fullName>
    </submittedName>
</protein>
<accession>A0A8S9I9E8</accession>
<evidence type="ECO:0000313" key="2">
    <source>
        <dbReference type="Proteomes" id="UP000712281"/>
    </source>
</evidence>
<organism evidence="1 2">
    <name type="scientific">Brassica cretica</name>
    <name type="common">Mustard</name>
    <dbReference type="NCBI Taxonomy" id="69181"/>
    <lineage>
        <taxon>Eukaryota</taxon>
        <taxon>Viridiplantae</taxon>
        <taxon>Streptophyta</taxon>
        <taxon>Embryophyta</taxon>
        <taxon>Tracheophyta</taxon>
        <taxon>Spermatophyta</taxon>
        <taxon>Magnoliopsida</taxon>
        <taxon>eudicotyledons</taxon>
        <taxon>Gunneridae</taxon>
        <taxon>Pentapetalae</taxon>
        <taxon>rosids</taxon>
        <taxon>malvids</taxon>
        <taxon>Brassicales</taxon>
        <taxon>Brassicaceae</taxon>
        <taxon>Brassiceae</taxon>
        <taxon>Brassica</taxon>
    </lineage>
</organism>
<gene>
    <name evidence="1" type="ORF">F2Q68_00027070</name>
</gene>
<proteinExistence type="predicted"/>
<comment type="caution">
    <text evidence="1">The sequence shown here is derived from an EMBL/GenBank/DDBJ whole genome shotgun (WGS) entry which is preliminary data.</text>
</comment>